<dbReference type="AlphaFoldDB" id="L0RCH4"/>
<evidence type="ECO:0000313" key="2">
    <source>
        <dbReference type="Proteomes" id="UP000010808"/>
    </source>
</evidence>
<accession>L0RCH4</accession>
<sequence length="54" mass="6415">MAFQKWLEVPAKYEINCQENILWLNQLSRKKWQDQLAIDIISNAGLRVVFIKLP</sequence>
<dbReference type="Proteomes" id="UP000010808">
    <property type="component" value="Chromosome"/>
</dbReference>
<dbReference type="STRING" id="1121451.DESAM_22172"/>
<dbReference type="KEGG" id="dhy:DESAM_22172"/>
<keyword evidence="2" id="KW-1185">Reference proteome</keyword>
<dbReference type="EMBL" id="FO203522">
    <property type="protein sequence ID" value="CCO24439.1"/>
    <property type="molecule type" value="Genomic_DNA"/>
</dbReference>
<protein>
    <submittedName>
        <fullName evidence="1">Uncharacterized protein</fullName>
    </submittedName>
</protein>
<evidence type="ECO:0000313" key="1">
    <source>
        <dbReference type="EMBL" id="CCO24439.1"/>
    </source>
</evidence>
<dbReference type="PATRIC" id="fig|1121451.3.peg.2393"/>
<organism evidence="1 2">
    <name type="scientific">Maridesulfovibrio hydrothermalis AM13 = DSM 14728</name>
    <dbReference type="NCBI Taxonomy" id="1121451"/>
    <lineage>
        <taxon>Bacteria</taxon>
        <taxon>Pseudomonadati</taxon>
        <taxon>Thermodesulfobacteriota</taxon>
        <taxon>Desulfovibrionia</taxon>
        <taxon>Desulfovibrionales</taxon>
        <taxon>Desulfovibrionaceae</taxon>
        <taxon>Maridesulfovibrio</taxon>
    </lineage>
</organism>
<dbReference type="HOGENOM" id="CLU_3042725_0_0_7"/>
<name>L0RCH4_9BACT</name>
<reference evidence="1 2" key="1">
    <citation type="submission" date="2012-10" db="EMBL/GenBank/DDBJ databases">
        <authorList>
            <person name="Genoscope - CEA"/>
        </authorList>
    </citation>
    <scope>NUCLEOTIDE SEQUENCE [LARGE SCALE GENOMIC DNA]</scope>
    <source>
        <strain evidence="2">AM13 / DSM 14728</strain>
    </source>
</reference>
<gene>
    <name evidence="1" type="ORF">DESAM_22172</name>
</gene>
<proteinExistence type="predicted"/>